<accession>A0A1H2T2U9</accession>
<protein>
    <submittedName>
        <fullName evidence="3">Predicted oxidoreductase</fullName>
    </submittedName>
</protein>
<dbReference type="PANTHER" id="PTHR43364">
    <property type="entry name" value="NADH-SPECIFIC METHYLGLYOXAL REDUCTASE-RELATED"/>
    <property type="match status" value="1"/>
</dbReference>
<organism evidence="3 4">
    <name type="scientific">Marinococcus luteus</name>
    <dbReference type="NCBI Taxonomy" id="1122204"/>
    <lineage>
        <taxon>Bacteria</taxon>
        <taxon>Bacillati</taxon>
        <taxon>Bacillota</taxon>
        <taxon>Bacilli</taxon>
        <taxon>Bacillales</taxon>
        <taxon>Bacillaceae</taxon>
        <taxon>Marinococcus</taxon>
    </lineage>
</organism>
<evidence type="ECO:0000313" key="4">
    <source>
        <dbReference type="Proteomes" id="UP000199488"/>
    </source>
</evidence>
<name>A0A1H2T2U9_9BACI</name>
<dbReference type="RefSeq" id="WP_091612429.1">
    <property type="nucleotide sequence ID" value="NZ_FNNC01000002.1"/>
</dbReference>
<dbReference type="EMBL" id="FNNC01000002">
    <property type="protein sequence ID" value="SDW37619.1"/>
    <property type="molecule type" value="Genomic_DNA"/>
</dbReference>
<sequence length="328" mass="36729">MEHTSIAGTNLRPSRIGLGTWAIGGTQWGGTDEKQSIETIHAALDKGITLVDTAPAYGFGESEKIVGKALKQDNKRQNVVLSSKCAMNWNDDGVFRDGTAARIRREIDDSLQRLQTDHIDIYHVHWPDPKADMAETAGAMKEILDAGKIRAIAVSNFTVEQIETFQSTAPVHVIQPPYNIFERGIEENILPYAEKQNVSTLLYGSLCRGLLSGKMTENTTFEGDDLRNGDPKFQEDRFPQYIAAVNELDQYVRNKYDKRVIHLAVRWVLDQPGTSTALWGGRRPAQMNGIEEIMNWQLDQTDIKAVNEIVNKHVKDPVGPEFMAPPTR</sequence>
<proteinExistence type="predicted"/>
<evidence type="ECO:0000313" key="3">
    <source>
        <dbReference type="EMBL" id="SDW37619.1"/>
    </source>
</evidence>
<dbReference type="GO" id="GO:0005829">
    <property type="term" value="C:cytosol"/>
    <property type="evidence" value="ECO:0007669"/>
    <property type="project" value="TreeGrafter"/>
</dbReference>
<dbReference type="OrthoDB" id="9773828at2"/>
<keyword evidence="4" id="KW-1185">Reference proteome</keyword>
<dbReference type="Gene3D" id="3.20.20.100">
    <property type="entry name" value="NADP-dependent oxidoreductase domain"/>
    <property type="match status" value="1"/>
</dbReference>
<dbReference type="PRINTS" id="PR00069">
    <property type="entry name" value="ALDKETRDTASE"/>
</dbReference>
<dbReference type="SUPFAM" id="SSF51430">
    <property type="entry name" value="NAD(P)-linked oxidoreductase"/>
    <property type="match status" value="1"/>
</dbReference>
<dbReference type="AlphaFoldDB" id="A0A1H2T2U9"/>
<keyword evidence="1" id="KW-0560">Oxidoreductase</keyword>
<dbReference type="PANTHER" id="PTHR43364:SF4">
    <property type="entry name" value="NAD(P)-LINKED OXIDOREDUCTASE SUPERFAMILY PROTEIN"/>
    <property type="match status" value="1"/>
</dbReference>
<reference evidence="3 4" key="1">
    <citation type="submission" date="2016-10" db="EMBL/GenBank/DDBJ databases">
        <authorList>
            <person name="de Groot N.N."/>
        </authorList>
    </citation>
    <scope>NUCLEOTIDE SEQUENCE [LARGE SCALE GENOMIC DNA]</scope>
    <source>
        <strain evidence="3 4">DSM 23126</strain>
    </source>
</reference>
<dbReference type="InterPro" id="IPR023210">
    <property type="entry name" value="NADP_OxRdtase_dom"/>
</dbReference>
<dbReference type="InterPro" id="IPR020471">
    <property type="entry name" value="AKR"/>
</dbReference>
<gene>
    <name evidence="3" type="ORF">SAMN05421781_1195</name>
</gene>
<dbReference type="InterPro" id="IPR050523">
    <property type="entry name" value="AKR_Detox_Biosynth"/>
</dbReference>
<dbReference type="Pfam" id="PF00248">
    <property type="entry name" value="Aldo_ket_red"/>
    <property type="match status" value="1"/>
</dbReference>
<dbReference type="CDD" id="cd19148">
    <property type="entry name" value="AKR_AKR11B1"/>
    <property type="match status" value="1"/>
</dbReference>
<dbReference type="GO" id="GO:0016491">
    <property type="term" value="F:oxidoreductase activity"/>
    <property type="evidence" value="ECO:0007669"/>
    <property type="project" value="UniProtKB-KW"/>
</dbReference>
<feature type="domain" description="NADP-dependent oxidoreductase" evidence="2">
    <location>
        <begin position="15"/>
        <end position="310"/>
    </location>
</feature>
<evidence type="ECO:0000256" key="1">
    <source>
        <dbReference type="ARBA" id="ARBA00023002"/>
    </source>
</evidence>
<dbReference type="STRING" id="1122204.SAMN05421781_1195"/>
<dbReference type="InterPro" id="IPR036812">
    <property type="entry name" value="NAD(P)_OxRdtase_dom_sf"/>
</dbReference>
<dbReference type="Proteomes" id="UP000199488">
    <property type="component" value="Unassembled WGS sequence"/>
</dbReference>
<evidence type="ECO:0000259" key="2">
    <source>
        <dbReference type="Pfam" id="PF00248"/>
    </source>
</evidence>
<dbReference type="FunFam" id="3.20.20.100:FF:000004">
    <property type="entry name" value="Oxidoreductase, aldo/keto reductase"/>
    <property type="match status" value="1"/>
</dbReference>